<protein>
    <submittedName>
        <fullName evidence="1">Uncharacterized protein</fullName>
    </submittedName>
</protein>
<name>A0A383ADX4_9ZZZZ</name>
<dbReference type="AlphaFoldDB" id="A0A383ADX4"/>
<dbReference type="EMBL" id="UINC01190972">
    <property type="protein sequence ID" value="SVE05375.1"/>
    <property type="molecule type" value="Genomic_DNA"/>
</dbReference>
<organism evidence="1">
    <name type="scientific">marine metagenome</name>
    <dbReference type="NCBI Taxonomy" id="408172"/>
    <lineage>
        <taxon>unclassified sequences</taxon>
        <taxon>metagenomes</taxon>
        <taxon>ecological metagenomes</taxon>
    </lineage>
</organism>
<evidence type="ECO:0000313" key="1">
    <source>
        <dbReference type="EMBL" id="SVE05375.1"/>
    </source>
</evidence>
<reference evidence="1" key="1">
    <citation type="submission" date="2018-05" db="EMBL/GenBank/DDBJ databases">
        <authorList>
            <person name="Lanie J.A."/>
            <person name="Ng W.-L."/>
            <person name="Kazmierczak K.M."/>
            <person name="Andrzejewski T.M."/>
            <person name="Davidsen T.M."/>
            <person name="Wayne K.J."/>
            <person name="Tettelin H."/>
            <person name="Glass J.I."/>
            <person name="Rusch D."/>
            <person name="Podicherti R."/>
            <person name="Tsui H.-C.T."/>
            <person name="Winkler M.E."/>
        </authorList>
    </citation>
    <scope>NUCLEOTIDE SEQUENCE</scope>
</reference>
<gene>
    <name evidence="1" type="ORF">METZ01_LOCUS458229</name>
</gene>
<proteinExistence type="predicted"/>
<accession>A0A383ADX4</accession>
<sequence>MKNDDRTIPQPPRMAIIFCIEKAS</sequence>